<keyword evidence="1" id="KW-0949">S-adenosyl-L-methionine</keyword>
<dbReference type="Proteomes" id="UP000606786">
    <property type="component" value="Unassembled WGS sequence"/>
</dbReference>
<dbReference type="SUPFAM" id="SSF53335">
    <property type="entry name" value="S-adenosyl-L-methionine-dependent methyltransferases"/>
    <property type="match status" value="1"/>
</dbReference>
<dbReference type="InterPro" id="IPR025799">
    <property type="entry name" value="Arg_MeTrfase"/>
</dbReference>
<dbReference type="Gene3D" id="3.40.50.150">
    <property type="entry name" value="Vaccinia Virus protein VP39"/>
    <property type="match status" value="1"/>
</dbReference>
<evidence type="ECO:0000313" key="3">
    <source>
        <dbReference type="Proteomes" id="UP000606786"/>
    </source>
</evidence>
<gene>
    <name evidence="2" type="ORF">CCAP1982_LOCUS3506</name>
</gene>
<dbReference type="PANTHER" id="PTHR11006:SF124">
    <property type="entry name" value="ARGININE METHYLTRANSFERASE 1-RELATED"/>
    <property type="match status" value="1"/>
</dbReference>
<dbReference type="GO" id="GO:0042054">
    <property type="term" value="F:histone methyltransferase activity"/>
    <property type="evidence" value="ECO:0007669"/>
    <property type="project" value="TreeGrafter"/>
</dbReference>
<protein>
    <submittedName>
        <fullName evidence="2">(Mediterranean fruit fly) hypothetical protein</fullName>
    </submittedName>
</protein>
<evidence type="ECO:0000256" key="1">
    <source>
        <dbReference type="ARBA" id="ARBA00022691"/>
    </source>
</evidence>
<dbReference type="OrthoDB" id="7848332at2759"/>
<accession>A0A811UBH3</accession>
<organism evidence="2 3">
    <name type="scientific">Ceratitis capitata</name>
    <name type="common">Mediterranean fruit fly</name>
    <name type="synonym">Tephritis capitata</name>
    <dbReference type="NCBI Taxonomy" id="7213"/>
    <lineage>
        <taxon>Eukaryota</taxon>
        <taxon>Metazoa</taxon>
        <taxon>Ecdysozoa</taxon>
        <taxon>Arthropoda</taxon>
        <taxon>Hexapoda</taxon>
        <taxon>Insecta</taxon>
        <taxon>Pterygota</taxon>
        <taxon>Neoptera</taxon>
        <taxon>Endopterygota</taxon>
        <taxon>Diptera</taxon>
        <taxon>Brachycera</taxon>
        <taxon>Muscomorpha</taxon>
        <taxon>Tephritoidea</taxon>
        <taxon>Tephritidae</taxon>
        <taxon>Ceratitis</taxon>
        <taxon>Ceratitis</taxon>
    </lineage>
</organism>
<evidence type="ECO:0000313" key="2">
    <source>
        <dbReference type="EMBL" id="CAD6994775.1"/>
    </source>
</evidence>
<dbReference type="EMBL" id="CAJHJT010000001">
    <property type="protein sequence ID" value="CAD6994775.1"/>
    <property type="molecule type" value="Genomic_DNA"/>
</dbReference>
<keyword evidence="3" id="KW-1185">Reference proteome</keyword>
<proteinExistence type="predicted"/>
<dbReference type="GO" id="GO:0005634">
    <property type="term" value="C:nucleus"/>
    <property type="evidence" value="ECO:0007669"/>
    <property type="project" value="TreeGrafter"/>
</dbReference>
<dbReference type="PANTHER" id="PTHR11006">
    <property type="entry name" value="PROTEIN ARGININE N-METHYLTRANSFERASE"/>
    <property type="match status" value="1"/>
</dbReference>
<dbReference type="InterPro" id="IPR029063">
    <property type="entry name" value="SAM-dependent_MTases_sf"/>
</dbReference>
<dbReference type="AlphaFoldDB" id="A0A811UBH3"/>
<sequence length="100" mass="11548">MPASCDRQQSSGCHQCRKGKIEEIELPPGIEKVDIIISEWMGYCLFYESMLDTVLHARDKWLKPDGMMFPDRGTLYITAIEDRQYKTRKLIGGMMCTDLI</sequence>
<comment type="caution">
    <text evidence="2">The sequence shown here is derived from an EMBL/GenBank/DDBJ whole genome shotgun (WGS) entry which is preliminary data.</text>
</comment>
<dbReference type="GO" id="GO:0035241">
    <property type="term" value="F:protein-arginine omega-N monomethyltransferase activity"/>
    <property type="evidence" value="ECO:0007669"/>
    <property type="project" value="TreeGrafter"/>
</dbReference>
<reference evidence="2" key="1">
    <citation type="submission" date="2020-11" db="EMBL/GenBank/DDBJ databases">
        <authorList>
            <person name="Whitehead M."/>
        </authorList>
    </citation>
    <scope>NUCLEOTIDE SEQUENCE</scope>
    <source>
        <strain evidence="2">EGII</strain>
    </source>
</reference>
<name>A0A811UBH3_CERCA</name>
<dbReference type="GO" id="GO:0035242">
    <property type="term" value="F:protein-arginine omega-N asymmetric methyltransferase activity"/>
    <property type="evidence" value="ECO:0007669"/>
    <property type="project" value="TreeGrafter"/>
</dbReference>